<reference evidence="2" key="1">
    <citation type="submission" date="2022-07" db="EMBL/GenBank/DDBJ databases">
        <title>Genome Sequence of Agrocybe chaxingu.</title>
        <authorList>
            <person name="Buettner E."/>
        </authorList>
    </citation>
    <scope>NUCLEOTIDE SEQUENCE</scope>
    <source>
        <strain evidence="2">MP-N11</strain>
    </source>
</reference>
<evidence type="ECO:0000313" key="2">
    <source>
        <dbReference type="EMBL" id="KAJ3496747.1"/>
    </source>
</evidence>
<name>A0A9W8JU81_9AGAR</name>
<comment type="caution">
    <text evidence="2">The sequence shown here is derived from an EMBL/GenBank/DDBJ whole genome shotgun (WGS) entry which is preliminary data.</text>
</comment>
<organism evidence="2 3">
    <name type="scientific">Agrocybe chaxingu</name>
    <dbReference type="NCBI Taxonomy" id="84603"/>
    <lineage>
        <taxon>Eukaryota</taxon>
        <taxon>Fungi</taxon>
        <taxon>Dikarya</taxon>
        <taxon>Basidiomycota</taxon>
        <taxon>Agaricomycotina</taxon>
        <taxon>Agaricomycetes</taxon>
        <taxon>Agaricomycetidae</taxon>
        <taxon>Agaricales</taxon>
        <taxon>Agaricineae</taxon>
        <taxon>Strophariaceae</taxon>
        <taxon>Agrocybe</taxon>
    </lineage>
</organism>
<protein>
    <submittedName>
        <fullName evidence="2">Uncharacterized protein</fullName>
    </submittedName>
</protein>
<dbReference type="OrthoDB" id="2554293at2759"/>
<dbReference type="Proteomes" id="UP001148786">
    <property type="component" value="Unassembled WGS sequence"/>
</dbReference>
<gene>
    <name evidence="2" type="ORF">NLJ89_g10444</name>
</gene>
<dbReference type="EMBL" id="JANKHO010001915">
    <property type="protein sequence ID" value="KAJ3496747.1"/>
    <property type="molecule type" value="Genomic_DNA"/>
</dbReference>
<feature type="region of interest" description="Disordered" evidence="1">
    <location>
        <begin position="201"/>
        <end position="223"/>
    </location>
</feature>
<feature type="compositionally biased region" description="Basic residues" evidence="1">
    <location>
        <begin position="244"/>
        <end position="253"/>
    </location>
</feature>
<evidence type="ECO:0000256" key="1">
    <source>
        <dbReference type="SAM" id="MobiDB-lite"/>
    </source>
</evidence>
<accession>A0A9W8JU81</accession>
<evidence type="ECO:0000313" key="3">
    <source>
        <dbReference type="Proteomes" id="UP001148786"/>
    </source>
</evidence>
<sequence length="264" mass="30314">MIKVYAAETRRENLVKAVAWGGERLYKCSSPRKTPRQLRQARATLGRQLGLETYHAMQVAAARTEQKLAELHDLSSTQNVPVSISKRQLEIPRPDARFFNAILEIVGRQPGMKPRRPRRQWNRSFYRHQIRLVRERFIWDGKVSPSGPDLALEAVVRHMIGEGFPVPLLYQKLLVGRWDGPAPEGLDRDVRHEKDMRPFAACPLPSVSSVDSEKGDDQGAEAPRVMLPVYNKRSFSPHAYLHRQLKRMKRRPRTAREANSTARV</sequence>
<keyword evidence="3" id="KW-1185">Reference proteome</keyword>
<proteinExistence type="predicted"/>
<feature type="region of interest" description="Disordered" evidence="1">
    <location>
        <begin position="244"/>
        <end position="264"/>
    </location>
</feature>
<dbReference type="AlphaFoldDB" id="A0A9W8JU81"/>